<dbReference type="AlphaFoldDB" id="A0A085LMF1"/>
<protein>
    <submittedName>
        <fullName evidence="1">Uncharacterized protein</fullName>
    </submittedName>
</protein>
<accession>A0A085LMF1</accession>
<reference evidence="1 2" key="1">
    <citation type="journal article" date="2014" name="Nat. Genet.">
        <title>Genome and transcriptome of the porcine whipworm Trichuris suis.</title>
        <authorList>
            <person name="Jex A.R."/>
            <person name="Nejsum P."/>
            <person name="Schwarz E.M."/>
            <person name="Hu L."/>
            <person name="Young N.D."/>
            <person name="Hall R.S."/>
            <person name="Korhonen P.K."/>
            <person name="Liao S."/>
            <person name="Thamsborg S."/>
            <person name="Xia J."/>
            <person name="Xu P."/>
            <person name="Wang S."/>
            <person name="Scheerlinck J.P."/>
            <person name="Hofmann A."/>
            <person name="Sternberg P.W."/>
            <person name="Wang J."/>
            <person name="Gasser R.B."/>
        </authorList>
    </citation>
    <scope>NUCLEOTIDE SEQUENCE [LARGE SCALE GENOMIC DNA]</scope>
    <source>
        <strain evidence="1">DCEP-RM93M</strain>
    </source>
</reference>
<proteinExistence type="predicted"/>
<dbReference type="Proteomes" id="UP000030764">
    <property type="component" value="Unassembled WGS sequence"/>
</dbReference>
<evidence type="ECO:0000313" key="2">
    <source>
        <dbReference type="Proteomes" id="UP000030764"/>
    </source>
</evidence>
<organism evidence="1 2">
    <name type="scientific">Trichuris suis</name>
    <name type="common">pig whipworm</name>
    <dbReference type="NCBI Taxonomy" id="68888"/>
    <lineage>
        <taxon>Eukaryota</taxon>
        <taxon>Metazoa</taxon>
        <taxon>Ecdysozoa</taxon>
        <taxon>Nematoda</taxon>
        <taxon>Enoplea</taxon>
        <taxon>Dorylaimia</taxon>
        <taxon>Trichinellida</taxon>
        <taxon>Trichuridae</taxon>
        <taxon>Trichuris</taxon>
    </lineage>
</organism>
<dbReference type="EMBL" id="KL363391">
    <property type="protein sequence ID" value="KFD46147.1"/>
    <property type="molecule type" value="Genomic_DNA"/>
</dbReference>
<keyword evidence="2" id="KW-1185">Reference proteome</keyword>
<sequence>MGDSFEKQDMMDAWKAFSIADAIIAVDKATRAIKPETVITCWKKLCPDPASGSAPPEAEPMKEVVEEIVSFRKKLGGDDDEDLEEAVPENKLTLENLAKGFWLFRSAVDFFYDMDPCLLRPLKLKQLVEEGLLPYKNIFNEMKRQRRQTEITMYFPKIAADPETSLTTSSTAGRAASANFPLPQALGYQVDYL</sequence>
<gene>
    <name evidence="1" type="ORF">M513_12989</name>
</gene>
<name>A0A085LMF1_9BILA</name>
<evidence type="ECO:0000313" key="1">
    <source>
        <dbReference type="EMBL" id="KFD46147.1"/>
    </source>
</evidence>